<sequence>MPLYALDGIAPRINPDVGWIAPTAVLVGDIAVGAEAGIWFGVVARGDIEAISIGARTNVQENCVLHTDKGYPLVIGDNVTIGHGAIVHGCTIGDNSLIGMGATVLNGAKIGKNCLIGANALVTENKVIPDNSMVLGAPGKVVRQIDEEGVKSLAASAERYVRNARRFATGMIAVGTTHTDFDPA</sequence>
<reference evidence="2 4" key="2">
    <citation type="submission" date="2016-10" db="EMBL/GenBank/DDBJ databases">
        <authorList>
            <person name="de Groot N.N."/>
        </authorList>
    </citation>
    <scope>NUCLEOTIDE SEQUENCE [LARGE SCALE GENOMIC DNA]</scope>
    <source>
        <strain evidence="2 4">CGMCC 1.10210</strain>
    </source>
</reference>
<protein>
    <submittedName>
        <fullName evidence="2">Carbonic anhydrase or acetyltransferase, isoleucine patch superfamily</fullName>
    </submittedName>
</protein>
<dbReference type="Gene3D" id="2.160.10.10">
    <property type="entry name" value="Hexapeptide repeat proteins"/>
    <property type="match status" value="1"/>
</dbReference>
<dbReference type="OrthoDB" id="9803036at2"/>
<organism evidence="2 4">
    <name type="scientific">Devosia psychrophila</name>
    <dbReference type="NCBI Taxonomy" id="728005"/>
    <lineage>
        <taxon>Bacteria</taxon>
        <taxon>Pseudomonadati</taxon>
        <taxon>Pseudomonadota</taxon>
        <taxon>Alphaproteobacteria</taxon>
        <taxon>Hyphomicrobiales</taxon>
        <taxon>Devosiaceae</taxon>
        <taxon>Devosia</taxon>
    </lineage>
</organism>
<reference evidence="1 3" key="1">
    <citation type="submission" date="2015-03" db="EMBL/GenBank/DDBJ databases">
        <authorList>
            <person name="Lepp D."/>
            <person name="Hassan Y.I."/>
            <person name="Li X.-Z."/>
            <person name="Zhou T."/>
        </authorList>
    </citation>
    <scope>NUCLEOTIDE SEQUENCE [LARGE SCALE GENOMIC DNA]</scope>
    <source>
        <strain evidence="1 3">Cr7-05</strain>
    </source>
</reference>
<evidence type="ECO:0000313" key="4">
    <source>
        <dbReference type="Proteomes" id="UP000182258"/>
    </source>
</evidence>
<dbReference type="PANTHER" id="PTHR13061:SF29">
    <property type="entry name" value="GAMMA CARBONIC ANHYDRASE-LIKE 1, MITOCHONDRIAL-RELATED"/>
    <property type="match status" value="1"/>
</dbReference>
<keyword evidence="2" id="KW-0808">Transferase</keyword>
<dbReference type="RefSeq" id="WP_046172231.1">
    <property type="nucleotide sequence ID" value="NZ_FOMB01000011.1"/>
</dbReference>
<dbReference type="EMBL" id="LAPV01000153">
    <property type="protein sequence ID" value="KKC31765.1"/>
    <property type="molecule type" value="Genomic_DNA"/>
</dbReference>
<dbReference type="CDD" id="cd04645">
    <property type="entry name" value="LbH_gamma_CA_like"/>
    <property type="match status" value="1"/>
</dbReference>
<evidence type="ECO:0000313" key="1">
    <source>
        <dbReference type="EMBL" id="KKC31765.1"/>
    </source>
</evidence>
<proteinExistence type="predicted"/>
<evidence type="ECO:0000313" key="2">
    <source>
        <dbReference type="EMBL" id="SFC80220.1"/>
    </source>
</evidence>
<accession>A0A0F5PT35</accession>
<gene>
    <name evidence="2" type="ORF">SAMN04488059_111101</name>
    <name evidence="1" type="ORF">WH91_17195</name>
</gene>
<name>A0A0F5PT35_9HYPH</name>
<evidence type="ECO:0000313" key="3">
    <source>
        <dbReference type="Proteomes" id="UP000033519"/>
    </source>
</evidence>
<dbReference type="Proteomes" id="UP000033519">
    <property type="component" value="Unassembled WGS sequence"/>
</dbReference>
<dbReference type="EMBL" id="FOMB01000011">
    <property type="protein sequence ID" value="SFC80220.1"/>
    <property type="molecule type" value="Genomic_DNA"/>
</dbReference>
<dbReference type="InterPro" id="IPR011004">
    <property type="entry name" value="Trimer_LpxA-like_sf"/>
</dbReference>
<dbReference type="GO" id="GO:0016740">
    <property type="term" value="F:transferase activity"/>
    <property type="evidence" value="ECO:0007669"/>
    <property type="project" value="UniProtKB-KW"/>
</dbReference>
<dbReference type="SUPFAM" id="SSF51161">
    <property type="entry name" value="Trimeric LpxA-like enzymes"/>
    <property type="match status" value="1"/>
</dbReference>
<dbReference type="STRING" id="728005.SAMN04488059_111101"/>
<dbReference type="AlphaFoldDB" id="A0A0F5PT35"/>
<dbReference type="InterPro" id="IPR001451">
    <property type="entry name" value="Hexapep"/>
</dbReference>
<dbReference type="InterPro" id="IPR050484">
    <property type="entry name" value="Transf_Hexapept/Carb_Anhydrase"/>
</dbReference>
<dbReference type="Pfam" id="PF00132">
    <property type="entry name" value="Hexapep"/>
    <property type="match status" value="1"/>
</dbReference>
<dbReference type="PANTHER" id="PTHR13061">
    <property type="entry name" value="DYNACTIN SUBUNIT P25"/>
    <property type="match status" value="1"/>
</dbReference>
<dbReference type="PATRIC" id="fig|728005.3.peg.1659"/>
<dbReference type="InterPro" id="IPR047324">
    <property type="entry name" value="LbH_gamma_CA-like"/>
</dbReference>
<dbReference type="Proteomes" id="UP000182258">
    <property type="component" value="Unassembled WGS sequence"/>
</dbReference>
<keyword evidence="3" id="KW-1185">Reference proteome</keyword>